<gene>
    <name evidence="2" type="ORF">HAX54_031893</name>
</gene>
<name>A0ABS8VC95_DATST</name>
<keyword evidence="3" id="KW-1185">Reference proteome</keyword>
<evidence type="ECO:0000313" key="3">
    <source>
        <dbReference type="Proteomes" id="UP000823775"/>
    </source>
</evidence>
<evidence type="ECO:0000313" key="2">
    <source>
        <dbReference type="EMBL" id="MCD9643981.1"/>
    </source>
</evidence>
<accession>A0ABS8VC95</accession>
<dbReference type="EMBL" id="JACEIK010004046">
    <property type="protein sequence ID" value="MCD9643981.1"/>
    <property type="molecule type" value="Genomic_DNA"/>
</dbReference>
<comment type="caution">
    <text evidence="2">The sequence shown here is derived from an EMBL/GenBank/DDBJ whole genome shotgun (WGS) entry which is preliminary data.</text>
</comment>
<proteinExistence type="predicted"/>
<sequence>MSWRYKVCEAAETLAQGQTRHDSSMHRFPGARHNLPSALLGVRRCSAMNHTRFQMSWCYKVCEAAETLAQGQTRYGSNMHRFPGARHNLPSALLGVRHCLSSTMRGTRLPSLGSTRCATQQGVQMANNKQIPLQPEKGASNPKLNPQRNKKSINLLL</sequence>
<evidence type="ECO:0000256" key="1">
    <source>
        <dbReference type="SAM" id="MobiDB-lite"/>
    </source>
</evidence>
<protein>
    <submittedName>
        <fullName evidence="2">Uncharacterized protein</fullName>
    </submittedName>
</protein>
<feature type="region of interest" description="Disordered" evidence="1">
    <location>
        <begin position="133"/>
        <end position="157"/>
    </location>
</feature>
<dbReference type="Proteomes" id="UP000823775">
    <property type="component" value="Unassembled WGS sequence"/>
</dbReference>
<organism evidence="2 3">
    <name type="scientific">Datura stramonium</name>
    <name type="common">Jimsonweed</name>
    <name type="synonym">Common thornapple</name>
    <dbReference type="NCBI Taxonomy" id="4076"/>
    <lineage>
        <taxon>Eukaryota</taxon>
        <taxon>Viridiplantae</taxon>
        <taxon>Streptophyta</taxon>
        <taxon>Embryophyta</taxon>
        <taxon>Tracheophyta</taxon>
        <taxon>Spermatophyta</taxon>
        <taxon>Magnoliopsida</taxon>
        <taxon>eudicotyledons</taxon>
        <taxon>Gunneridae</taxon>
        <taxon>Pentapetalae</taxon>
        <taxon>asterids</taxon>
        <taxon>lamiids</taxon>
        <taxon>Solanales</taxon>
        <taxon>Solanaceae</taxon>
        <taxon>Solanoideae</taxon>
        <taxon>Datureae</taxon>
        <taxon>Datura</taxon>
    </lineage>
</organism>
<reference evidence="2 3" key="1">
    <citation type="journal article" date="2021" name="BMC Genomics">
        <title>Datura genome reveals duplications of psychoactive alkaloid biosynthetic genes and high mutation rate following tissue culture.</title>
        <authorList>
            <person name="Rajewski A."/>
            <person name="Carter-House D."/>
            <person name="Stajich J."/>
            <person name="Litt A."/>
        </authorList>
    </citation>
    <scope>NUCLEOTIDE SEQUENCE [LARGE SCALE GENOMIC DNA]</scope>
    <source>
        <strain evidence="2">AR-01</strain>
    </source>
</reference>